<evidence type="ECO:0000313" key="1">
    <source>
        <dbReference type="EMBL" id="AGA91016.1"/>
    </source>
</evidence>
<evidence type="ECO:0000313" key="2">
    <source>
        <dbReference type="Proteomes" id="UP000010816"/>
    </source>
</evidence>
<protein>
    <submittedName>
        <fullName evidence="1">Uncharacterized protein</fullName>
    </submittedName>
</protein>
<dbReference type="AlphaFoldDB" id="L0GYK1"/>
<dbReference type="Proteomes" id="UP000010816">
    <property type="component" value="Chromosome"/>
</dbReference>
<dbReference type="eggNOG" id="ENOG5032NS2">
    <property type="taxonomic scope" value="Bacteria"/>
</dbReference>
<proteinExistence type="predicted"/>
<gene>
    <name evidence="1" type="ORF">Thimo_2271</name>
</gene>
<reference evidence="1 2" key="1">
    <citation type="submission" date="2011-09" db="EMBL/GenBank/DDBJ databases">
        <title>Complete sequence of chromosome of Thioflavicoccus mobilis 8321.</title>
        <authorList>
            <consortium name="US DOE Joint Genome Institute"/>
            <person name="Lucas S."/>
            <person name="Han J."/>
            <person name="Lapidus A."/>
            <person name="Cheng J.-F."/>
            <person name="Goodwin L."/>
            <person name="Pitluck S."/>
            <person name="Peters L."/>
            <person name="Ovchinnikova G."/>
            <person name="Lu M."/>
            <person name="Detter J.C."/>
            <person name="Han C."/>
            <person name="Tapia R."/>
            <person name="Land M."/>
            <person name="Hauser L."/>
            <person name="Kyrpides N."/>
            <person name="Ivanova N."/>
            <person name="Pagani I."/>
            <person name="Vogl K."/>
            <person name="Liu Z."/>
            <person name="Imhoff J."/>
            <person name="Thiel V."/>
            <person name="Frigaard N.-U."/>
            <person name="Bryant D."/>
            <person name="Woyke T."/>
        </authorList>
    </citation>
    <scope>NUCLEOTIDE SEQUENCE [LARGE SCALE GENOMIC DNA]</scope>
    <source>
        <strain evidence="1 2">8321</strain>
    </source>
</reference>
<keyword evidence="2" id="KW-1185">Reference proteome</keyword>
<dbReference type="PATRIC" id="fig|765912.4.peg.2228"/>
<dbReference type="EMBL" id="CP003051">
    <property type="protein sequence ID" value="AGA91016.1"/>
    <property type="molecule type" value="Genomic_DNA"/>
</dbReference>
<name>L0GYK1_9GAMM</name>
<dbReference type="KEGG" id="tmb:Thimo_2271"/>
<accession>L0GYK1</accession>
<dbReference type="HOGENOM" id="CLU_1440453_0_0_6"/>
<organism evidence="1 2">
    <name type="scientific">Thioflavicoccus mobilis 8321</name>
    <dbReference type="NCBI Taxonomy" id="765912"/>
    <lineage>
        <taxon>Bacteria</taxon>
        <taxon>Pseudomonadati</taxon>
        <taxon>Pseudomonadota</taxon>
        <taxon>Gammaproteobacteria</taxon>
        <taxon>Chromatiales</taxon>
        <taxon>Chromatiaceae</taxon>
        <taxon>Thioflavicoccus</taxon>
    </lineage>
</organism>
<sequence length="188" mass="20213">MAMPAHPFAICPPHANRRRNRALMLPLALAVGLVGCAIDGQPPATATSVTVTAPITIPPGTAHVALQGGRLANSGNDLSPYCELEVRTVSGDEPQRITTGEFRVTRVSQRLLRDPTTRIPAILAPSSCSDPLFQELVWWLSSTEPSDLMYLRCIAPYYNCAFGPPLSPPQIQEQVGRYLTIRTGAAGP</sequence>